<dbReference type="AlphaFoldDB" id="A0AAW2LYR5"/>
<reference evidence="4" key="2">
    <citation type="journal article" date="2024" name="Plant">
        <title>Genomic evolution and insights into agronomic trait innovations of Sesamum species.</title>
        <authorList>
            <person name="Miao H."/>
            <person name="Wang L."/>
            <person name="Qu L."/>
            <person name="Liu H."/>
            <person name="Sun Y."/>
            <person name="Le M."/>
            <person name="Wang Q."/>
            <person name="Wei S."/>
            <person name="Zheng Y."/>
            <person name="Lin W."/>
            <person name="Duan Y."/>
            <person name="Cao H."/>
            <person name="Xiong S."/>
            <person name="Wang X."/>
            <person name="Wei L."/>
            <person name="Li C."/>
            <person name="Ma Q."/>
            <person name="Ju M."/>
            <person name="Zhao R."/>
            <person name="Li G."/>
            <person name="Mu C."/>
            <person name="Tian Q."/>
            <person name="Mei H."/>
            <person name="Zhang T."/>
            <person name="Gao T."/>
            <person name="Zhang H."/>
        </authorList>
    </citation>
    <scope>NUCLEOTIDE SEQUENCE</scope>
    <source>
        <strain evidence="4">G01</strain>
    </source>
</reference>
<evidence type="ECO:0000256" key="2">
    <source>
        <dbReference type="ARBA" id="ARBA00022833"/>
    </source>
</evidence>
<protein>
    <submittedName>
        <fullName evidence="4">Alcohol dehydrogenase-like 2</fullName>
    </submittedName>
</protein>
<dbReference type="GO" id="GO:0051903">
    <property type="term" value="F:S-(hydroxymethyl)glutathione dehydrogenase [NAD(P)+] activity"/>
    <property type="evidence" value="ECO:0007669"/>
    <property type="project" value="TreeGrafter"/>
</dbReference>
<dbReference type="GO" id="GO:0008270">
    <property type="term" value="F:zinc ion binding"/>
    <property type="evidence" value="ECO:0007669"/>
    <property type="project" value="TreeGrafter"/>
</dbReference>
<reference evidence="4" key="1">
    <citation type="submission" date="2020-06" db="EMBL/GenBank/DDBJ databases">
        <authorList>
            <person name="Li T."/>
            <person name="Hu X."/>
            <person name="Zhang T."/>
            <person name="Song X."/>
            <person name="Zhang H."/>
            <person name="Dai N."/>
            <person name="Sheng W."/>
            <person name="Hou X."/>
            <person name="Wei L."/>
        </authorList>
    </citation>
    <scope>NUCLEOTIDE SEQUENCE</scope>
    <source>
        <strain evidence="4">G01</strain>
        <tissue evidence="4">Leaf</tissue>
    </source>
</reference>
<dbReference type="SUPFAM" id="SSF50129">
    <property type="entry name" value="GroES-like"/>
    <property type="match status" value="1"/>
</dbReference>
<keyword evidence="2" id="KW-0862">Zinc</keyword>
<dbReference type="GO" id="GO:0005829">
    <property type="term" value="C:cytosol"/>
    <property type="evidence" value="ECO:0007669"/>
    <property type="project" value="TreeGrafter"/>
</dbReference>
<feature type="region of interest" description="Disordered" evidence="3">
    <location>
        <begin position="51"/>
        <end position="70"/>
    </location>
</feature>
<dbReference type="PANTHER" id="PTHR43880:SF10">
    <property type="entry name" value="ALCOHOL DEHYDROGENASE-LIKE 2"/>
    <property type="match status" value="1"/>
</dbReference>
<dbReference type="PANTHER" id="PTHR43880">
    <property type="entry name" value="ALCOHOL DEHYDROGENASE"/>
    <property type="match status" value="1"/>
</dbReference>
<proteinExistence type="predicted"/>
<evidence type="ECO:0000256" key="1">
    <source>
        <dbReference type="ARBA" id="ARBA00022723"/>
    </source>
</evidence>
<sequence length="174" mass="19108">MGTVGRGVRGGLRRLEKPDAMVGRREEEARVGERRCSTSEIGIRVMRTEVKSRGNKRTRTGQNDGSGCRVRQEVEPGPVVVSARQEAAVARKAGELLVVEEIDVLPPKAWEVRIKILCTSLCHSDVTIWKKDLCGGVGGGSECRGRGGASIPTELWRMQRLSVAKMQRLFQVPS</sequence>
<dbReference type="Gene3D" id="3.90.180.10">
    <property type="entry name" value="Medium-chain alcohol dehydrogenases, catalytic domain"/>
    <property type="match status" value="1"/>
</dbReference>
<comment type="caution">
    <text evidence="4">The sequence shown here is derived from an EMBL/GenBank/DDBJ whole genome shotgun (WGS) entry which is preliminary data.</text>
</comment>
<name>A0AAW2LYR5_9LAMI</name>
<organism evidence="4">
    <name type="scientific">Sesamum angustifolium</name>
    <dbReference type="NCBI Taxonomy" id="2727405"/>
    <lineage>
        <taxon>Eukaryota</taxon>
        <taxon>Viridiplantae</taxon>
        <taxon>Streptophyta</taxon>
        <taxon>Embryophyta</taxon>
        <taxon>Tracheophyta</taxon>
        <taxon>Spermatophyta</taxon>
        <taxon>Magnoliopsida</taxon>
        <taxon>eudicotyledons</taxon>
        <taxon>Gunneridae</taxon>
        <taxon>Pentapetalae</taxon>
        <taxon>asterids</taxon>
        <taxon>lamiids</taxon>
        <taxon>Lamiales</taxon>
        <taxon>Pedaliaceae</taxon>
        <taxon>Sesamum</taxon>
    </lineage>
</organism>
<accession>A0AAW2LYR5</accession>
<evidence type="ECO:0000313" key="4">
    <source>
        <dbReference type="EMBL" id="KAL0322886.1"/>
    </source>
</evidence>
<keyword evidence="1" id="KW-0479">Metal-binding</keyword>
<dbReference type="EMBL" id="JACGWK010000012">
    <property type="protein sequence ID" value="KAL0322886.1"/>
    <property type="molecule type" value="Genomic_DNA"/>
</dbReference>
<dbReference type="InterPro" id="IPR011032">
    <property type="entry name" value="GroES-like_sf"/>
</dbReference>
<gene>
    <name evidence="4" type="ORF">Sangu_1907900</name>
</gene>
<dbReference type="GO" id="GO:0046294">
    <property type="term" value="P:formaldehyde catabolic process"/>
    <property type="evidence" value="ECO:0007669"/>
    <property type="project" value="TreeGrafter"/>
</dbReference>
<evidence type="ECO:0000256" key="3">
    <source>
        <dbReference type="SAM" id="MobiDB-lite"/>
    </source>
</evidence>